<name>L8HJC3_ACACF</name>
<feature type="chain" id="PRO_5003990802" evidence="1">
    <location>
        <begin position="27"/>
        <end position="314"/>
    </location>
</feature>
<gene>
    <name evidence="2" type="ORF">ACA1_084920</name>
</gene>
<dbReference type="Gene3D" id="3.40.50.1110">
    <property type="entry name" value="SGNH hydrolase"/>
    <property type="match status" value="1"/>
</dbReference>
<keyword evidence="3" id="KW-1185">Reference proteome</keyword>
<dbReference type="AlphaFoldDB" id="L8HJC3"/>
<dbReference type="SUPFAM" id="SSF52266">
    <property type="entry name" value="SGNH hydrolase"/>
    <property type="match status" value="1"/>
</dbReference>
<keyword evidence="1" id="KW-0732">Signal</keyword>
<dbReference type="EMBL" id="KB007794">
    <property type="protein sequence ID" value="ELR25684.1"/>
    <property type="molecule type" value="Genomic_DNA"/>
</dbReference>
<dbReference type="OrthoDB" id="10265800at2759"/>
<dbReference type="Pfam" id="PF00657">
    <property type="entry name" value="Lipase_GDSL"/>
    <property type="match status" value="1"/>
</dbReference>
<dbReference type="GO" id="GO:0004620">
    <property type="term" value="F:phospholipase activity"/>
    <property type="evidence" value="ECO:0007669"/>
    <property type="project" value="InterPro"/>
</dbReference>
<dbReference type="RefSeq" id="XP_004358248.1">
    <property type="nucleotide sequence ID" value="XM_004358191.1"/>
</dbReference>
<reference evidence="2 3" key="1">
    <citation type="journal article" date="2013" name="Genome Biol.">
        <title>Genome of Acanthamoeba castellanii highlights extensive lateral gene transfer and early evolution of tyrosine kinase signaling.</title>
        <authorList>
            <person name="Clarke M."/>
            <person name="Lohan A.J."/>
            <person name="Liu B."/>
            <person name="Lagkouvardos I."/>
            <person name="Roy S."/>
            <person name="Zafar N."/>
            <person name="Bertelli C."/>
            <person name="Schilde C."/>
            <person name="Kianianmomeni A."/>
            <person name="Burglin T.R."/>
            <person name="Frech C."/>
            <person name="Turcotte B."/>
            <person name="Kopec K.O."/>
            <person name="Synnott J.M."/>
            <person name="Choo C."/>
            <person name="Paponov I."/>
            <person name="Finkler A."/>
            <person name="Soon Heng Tan C."/>
            <person name="Hutchins A.P."/>
            <person name="Weinmeier T."/>
            <person name="Rattei T."/>
            <person name="Chu J.S."/>
            <person name="Gimenez G."/>
            <person name="Irimia M."/>
            <person name="Rigden D.J."/>
            <person name="Fitzpatrick D.A."/>
            <person name="Lorenzo-Morales J."/>
            <person name="Bateman A."/>
            <person name="Chiu C.H."/>
            <person name="Tang P."/>
            <person name="Hegemann P."/>
            <person name="Fromm H."/>
            <person name="Raoult D."/>
            <person name="Greub G."/>
            <person name="Miranda-Saavedra D."/>
            <person name="Chen N."/>
            <person name="Nash P."/>
            <person name="Ginger M.L."/>
            <person name="Horn M."/>
            <person name="Schaap P."/>
            <person name="Caler L."/>
            <person name="Loftus B."/>
        </authorList>
    </citation>
    <scope>NUCLEOTIDE SEQUENCE [LARGE SCALE GENOMIC DNA]</scope>
    <source>
        <strain evidence="2 3">Neff</strain>
    </source>
</reference>
<dbReference type="InterPro" id="IPR036514">
    <property type="entry name" value="SGNH_hydro_sf"/>
</dbReference>
<evidence type="ECO:0000313" key="3">
    <source>
        <dbReference type="Proteomes" id="UP000011083"/>
    </source>
</evidence>
<dbReference type="InterPro" id="IPR001087">
    <property type="entry name" value="GDSL"/>
</dbReference>
<dbReference type="VEuPathDB" id="AmoebaDB:ACA1_084920"/>
<feature type="signal peptide" evidence="1">
    <location>
        <begin position="1"/>
        <end position="26"/>
    </location>
</feature>
<dbReference type="GO" id="GO:0006644">
    <property type="term" value="P:phospholipid metabolic process"/>
    <property type="evidence" value="ECO:0007669"/>
    <property type="project" value="TreeGrafter"/>
</dbReference>
<accession>L8HJC3</accession>
<evidence type="ECO:0000256" key="1">
    <source>
        <dbReference type="SAM" id="SignalP"/>
    </source>
</evidence>
<dbReference type="PANTHER" id="PTHR21325">
    <property type="entry name" value="PHOSPHOLIPASE B, PLB1"/>
    <property type="match status" value="1"/>
</dbReference>
<dbReference type="InterPro" id="IPR038885">
    <property type="entry name" value="PLB1"/>
</dbReference>
<dbReference type="GeneID" id="14926752"/>
<dbReference type="PROSITE" id="PS01098">
    <property type="entry name" value="LIPASE_GDSL_SER"/>
    <property type="match status" value="1"/>
</dbReference>
<protein>
    <submittedName>
        <fullName evidence="2">Phospholipase, putative</fullName>
    </submittedName>
</protein>
<dbReference type="PANTHER" id="PTHR21325:SF31">
    <property type="entry name" value="GH22081P-RELATED"/>
    <property type="match status" value="1"/>
</dbReference>
<organism evidence="2 3">
    <name type="scientific">Acanthamoeba castellanii (strain ATCC 30010 / Neff)</name>
    <dbReference type="NCBI Taxonomy" id="1257118"/>
    <lineage>
        <taxon>Eukaryota</taxon>
        <taxon>Amoebozoa</taxon>
        <taxon>Discosea</taxon>
        <taxon>Longamoebia</taxon>
        <taxon>Centramoebida</taxon>
        <taxon>Acanthamoebidae</taxon>
        <taxon>Acanthamoeba</taxon>
    </lineage>
</organism>
<dbReference type="InterPro" id="IPR008265">
    <property type="entry name" value="Lipase_GDSL_AS"/>
</dbReference>
<sequence>MGRSGERSVVLLGFLAALCLLGSGNAQRLPKGFANPIDSCPKLPPHNATVIQDLRPSDIKVVMALGDSITAGFGIMGRDVPDILDEYRGLRHLAAHAPAPIGGDDGAITMANFFRHYSPNVVGASLGRHVVELPEFPYYDQDQLNGAQSNAGVASLMYQLEHLIQRLNSDPRVDMDKDWKIINLLIGANDACPLCLDITPPSIASMGDFYEQNLRKVVETAYQKIPRLFFNILPMFNVSQVYYLSLGLPYCFELHDVLPVECLCAFDSTAWRRNYLDQVLQEFNRRIYKLYDEWKAKKLTTFALQVQPFSANRV</sequence>
<proteinExistence type="predicted"/>
<dbReference type="Proteomes" id="UP000011083">
    <property type="component" value="Unassembled WGS sequence"/>
</dbReference>
<evidence type="ECO:0000313" key="2">
    <source>
        <dbReference type="EMBL" id="ELR25684.1"/>
    </source>
</evidence>
<dbReference type="KEGG" id="acan:ACA1_084920"/>